<gene>
    <name evidence="1" type="ORF">PR048_029747</name>
</gene>
<reference evidence="1 2" key="1">
    <citation type="submission" date="2023-02" db="EMBL/GenBank/DDBJ databases">
        <title>LHISI_Scaffold_Assembly.</title>
        <authorList>
            <person name="Stuart O.P."/>
            <person name="Cleave R."/>
            <person name="Magrath M.J.L."/>
            <person name="Mikheyev A.S."/>
        </authorList>
    </citation>
    <scope>NUCLEOTIDE SEQUENCE [LARGE SCALE GENOMIC DNA]</scope>
    <source>
        <strain evidence="1">Daus_M_001</strain>
        <tissue evidence="1">Leg muscle</tissue>
    </source>
</reference>
<dbReference type="EMBL" id="JARBHB010000013">
    <property type="protein sequence ID" value="KAJ8870722.1"/>
    <property type="molecule type" value="Genomic_DNA"/>
</dbReference>
<keyword evidence="2" id="KW-1185">Reference proteome</keyword>
<comment type="caution">
    <text evidence="1">The sequence shown here is derived from an EMBL/GenBank/DDBJ whole genome shotgun (WGS) entry which is preliminary data.</text>
</comment>
<dbReference type="Proteomes" id="UP001159363">
    <property type="component" value="Chromosome 12"/>
</dbReference>
<accession>A0ABQ9GEU8</accession>
<name>A0ABQ9GEU8_9NEOP</name>
<evidence type="ECO:0000313" key="2">
    <source>
        <dbReference type="Proteomes" id="UP001159363"/>
    </source>
</evidence>
<proteinExistence type="predicted"/>
<evidence type="ECO:0000313" key="1">
    <source>
        <dbReference type="EMBL" id="KAJ8870722.1"/>
    </source>
</evidence>
<protein>
    <submittedName>
        <fullName evidence="1">Uncharacterized protein</fullName>
    </submittedName>
</protein>
<sequence>MPFIQTFLKHEDFHVVRERLHAKQKQSSVLEHELIQMVDTHWNSEYHMLSRLLKHKQFIMADLVENRSDHLTAKE</sequence>
<organism evidence="1 2">
    <name type="scientific">Dryococelus australis</name>
    <dbReference type="NCBI Taxonomy" id="614101"/>
    <lineage>
        <taxon>Eukaryota</taxon>
        <taxon>Metazoa</taxon>
        <taxon>Ecdysozoa</taxon>
        <taxon>Arthropoda</taxon>
        <taxon>Hexapoda</taxon>
        <taxon>Insecta</taxon>
        <taxon>Pterygota</taxon>
        <taxon>Neoptera</taxon>
        <taxon>Polyneoptera</taxon>
        <taxon>Phasmatodea</taxon>
        <taxon>Verophasmatodea</taxon>
        <taxon>Anareolatae</taxon>
        <taxon>Phasmatidae</taxon>
        <taxon>Eurycanthinae</taxon>
        <taxon>Dryococelus</taxon>
    </lineage>
</organism>